<evidence type="ECO:0000313" key="1">
    <source>
        <dbReference type="EMBL" id="TYK17675.1"/>
    </source>
</evidence>
<protein>
    <submittedName>
        <fullName evidence="1">NBS-LRR type resistance protein</fullName>
    </submittedName>
</protein>
<dbReference type="Proteomes" id="UP000321947">
    <property type="component" value="Unassembled WGS sequence"/>
</dbReference>
<reference evidence="1 2" key="1">
    <citation type="submission" date="2019-08" db="EMBL/GenBank/DDBJ databases">
        <title>Draft genome sequences of two oriental melons (Cucumis melo L. var makuwa).</title>
        <authorList>
            <person name="Kwon S.-Y."/>
        </authorList>
    </citation>
    <scope>NUCLEOTIDE SEQUENCE [LARGE SCALE GENOMIC DNA]</scope>
    <source>
        <strain evidence="2">cv. Chang Bougi</strain>
        <tissue evidence="1">Leaf</tissue>
    </source>
</reference>
<comment type="caution">
    <text evidence="1">The sequence shown here is derived from an EMBL/GenBank/DDBJ whole genome shotgun (WGS) entry which is preliminary data.</text>
</comment>
<gene>
    <name evidence="1" type="ORF">E5676_scaffold2434G00050</name>
</gene>
<dbReference type="EMBL" id="SSTD01008014">
    <property type="protein sequence ID" value="TYK17675.1"/>
    <property type="molecule type" value="Genomic_DNA"/>
</dbReference>
<proteinExistence type="predicted"/>
<evidence type="ECO:0000313" key="2">
    <source>
        <dbReference type="Proteomes" id="UP000321947"/>
    </source>
</evidence>
<dbReference type="AlphaFoldDB" id="A0A5D3D1R4"/>
<sequence>MYQSSDLVGFTYQSSDPERYTYQSSDPEGCTNKFSDLEGYTYQSSNPEGYTYQSSDPEGCTYQSRNLEGHMPARLQRATKRGRLRWPTTGKQRNLAALCAIAGLYNRDRSGQQIYRHDEASLANSRPNA</sequence>
<organism evidence="1 2">
    <name type="scientific">Cucumis melo var. makuwa</name>
    <name type="common">Oriental melon</name>
    <dbReference type="NCBI Taxonomy" id="1194695"/>
    <lineage>
        <taxon>Eukaryota</taxon>
        <taxon>Viridiplantae</taxon>
        <taxon>Streptophyta</taxon>
        <taxon>Embryophyta</taxon>
        <taxon>Tracheophyta</taxon>
        <taxon>Spermatophyta</taxon>
        <taxon>Magnoliopsida</taxon>
        <taxon>eudicotyledons</taxon>
        <taxon>Gunneridae</taxon>
        <taxon>Pentapetalae</taxon>
        <taxon>rosids</taxon>
        <taxon>fabids</taxon>
        <taxon>Cucurbitales</taxon>
        <taxon>Cucurbitaceae</taxon>
        <taxon>Benincaseae</taxon>
        <taxon>Cucumis</taxon>
    </lineage>
</organism>
<name>A0A5D3D1R4_CUCMM</name>
<accession>A0A5D3D1R4</accession>